<gene>
    <name evidence="5" type="ORF">EV207_15320</name>
</gene>
<keyword evidence="3" id="KW-0804">Transcription</keyword>
<dbReference type="OrthoDB" id="2825042at2"/>
<dbReference type="Proteomes" id="UP000295416">
    <property type="component" value="Unassembled WGS sequence"/>
</dbReference>
<evidence type="ECO:0000256" key="3">
    <source>
        <dbReference type="ARBA" id="ARBA00023163"/>
    </source>
</evidence>
<dbReference type="RefSeq" id="WP_132748060.1">
    <property type="nucleotide sequence ID" value="NZ_SLXK01000053.1"/>
</dbReference>
<dbReference type="Gene3D" id="1.10.10.10">
    <property type="entry name" value="Winged helix-like DNA-binding domain superfamily/Winged helix DNA-binding domain"/>
    <property type="match status" value="1"/>
</dbReference>
<keyword evidence="1" id="KW-0805">Transcription regulation</keyword>
<accession>A0A4R2NGF7</accession>
<dbReference type="Pfam" id="PF00196">
    <property type="entry name" value="GerE"/>
    <property type="match status" value="1"/>
</dbReference>
<name>A0A4R2NGF7_9BACL</name>
<evidence type="ECO:0000259" key="4">
    <source>
        <dbReference type="PROSITE" id="PS50043"/>
    </source>
</evidence>
<proteinExistence type="predicted"/>
<keyword evidence="6" id="KW-1185">Reference proteome</keyword>
<dbReference type="PRINTS" id="PR00038">
    <property type="entry name" value="HTHLUXR"/>
</dbReference>
<dbReference type="PROSITE" id="PS50043">
    <property type="entry name" value="HTH_LUXR_2"/>
    <property type="match status" value="1"/>
</dbReference>
<sequence>MSVSLNQRMKLILENGLHIVRLHKNEIFSEWNKMLDHLQQRKNKAAEEVNMAISIFTKTLVTDDNHDNVEHLFAGIQELRLQLKTLTLPRHSIFVITLLENAVHKAIKGNISDSYKNHQAVQYLFTQISEQLVVGPVNENLDLTDFLDQLVRSRQLPIVWVARVNQSIDSYITKDIIMSSEKAIFPDTKKLQSHSLFNLSELLLQEVPRVDEDSQQVFTLPWHDETLIFCTNQSESPYFLPFIAFSLQFLSIGNHAVQFIQQELQWKDAVILFNEWIMRSRNLKEAIENITSGFVNYLPFKRCALFSYSNTDQSGFGLFGHQFNSEEIQNIKENIDNIPLIYKNLKKLQPLEKNLKNLQPIYAFEASQGLPEQYVKQFQLESVVIAPIYVPSASKLLGAAILDQGPGNHFKVSFETLTALTRFGQSAGDLLEKFTFDRPRQPKIHHSSFHLSPREIEVLKLMADGASTSEAAEQMNLSEYTVRDYVSSILQKMKANNRTEAAAKAIRNGII</sequence>
<dbReference type="EMBL" id="SLXK01000053">
    <property type="protein sequence ID" value="TCP20302.1"/>
    <property type="molecule type" value="Genomic_DNA"/>
</dbReference>
<evidence type="ECO:0000313" key="6">
    <source>
        <dbReference type="Proteomes" id="UP000295416"/>
    </source>
</evidence>
<dbReference type="PANTHER" id="PTHR44688:SF16">
    <property type="entry name" value="DNA-BINDING TRANSCRIPTIONAL ACTIVATOR DEVR_DOSR"/>
    <property type="match status" value="1"/>
</dbReference>
<dbReference type="PANTHER" id="PTHR44688">
    <property type="entry name" value="DNA-BINDING TRANSCRIPTIONAL ACTIVATOR DEVR_DOSR"/>
    <property type="match status" value="1"/>
</dbReference>
<dbReference type="InterPro" id="IPR016032">
    <property type="entry name" value="Sig_transdc_resp-reg_C-effctor"/>
</dbReference>
<evidence type="ECO:0000256" key="2">
    <source>
        <dbReference type="ARBA" id="ARBA00023125"/>
    </source>
</evidence>
<dbReference type="SUPFAM" id="SSF46894">
    <property type="entry name" value="C-terminal effector domain of the bipartite response regulators"/>
    <property type="match status" value="1"/>
</dbReference>
<reference evidence="5 6" key="1">
    <citation type="submission" date="2019-03" db="EMBL/GenBank/DDBJ databases">
        <title>Genomic Encyclopedia of Type Strains, Phase IV (KMG-IV): sequencing the most valuable type-strain genomes for metagenomic binning, comparative biology and taxonomic classification.</title>
        <authorList>
            <person name="Goeker M."/>
        </authorList>
    </citation>
    <scope>NUCLEOTIDE SEQUENCE [LARGE SCALE GENOMIC DNA]</scope>
    <source>
        <strain evidence="5 6">DSM 19377</strain>
    </source>
</reference>
<dbReference type="SMART" id="SM00421">
    <property type="entry name" value="HTH_LUXR"/>
    <property type="match status" value="1"/>
</dbReference>
<dbReference type="GO" id="GO:0006355">
    <property type="term" value="P:regulation of DNA-templated transcription"/>
    <property type="evidence" value="ECO:0007669"/>
    <property type="project" value="InterPro"/>
</dbReference>
<evidence type="ECO:0000313" key="5">
    <source>
        <dbReference type="EMBL" id="TCP20302.1"/>
    </source>
</evidence>
<dbReference type="GO" id="GO:0003677">
    <property type="term" value="F:DNA binding"/>
    <property type="evidence" value="ECO:0007669"/>
    <property type="project" value="UniProtKB-KW"/>
</dbReference>
<dbReference type="InterPro" id="IPR000792">
    <property type="entry name" value="Tscrpt_reg_LuxR_C"/>
</dbReference>
<keyword evidence="2" id="KW-0238">DNA-binding</keyword>
<dbReference type="InterPro" id="IPR036388">
    <property type="entry name" value="WH-like_DNA-bd_sf"/>
</dbReference>
<dbReference type="AlphaFoldDB" id="A0A4R2NGF7"/>
<feature type="domain" description="HTH luxR-type" evidence="4">
    <location>
        <begin position="444"/>
        <end position="509"/>
    </location>
</feature>
<dbReference type="CDD" id="cd06170">
    <property type="entry name" value="LuxR_C_like"/>
    <property type="match status" value="1"/>
</dbReference>
<organism evidence="5 6">
    <name type="scientific">Scopulibacillus darangshiensis</name>
    <dbReference type="NCBI Taxonomy" id="442528"/>
    <lineage>
        <taxon>Bacteria</taxon>
        <taxon>Bacillati</taxon>
        <taxon>Bacillota</taxon>
        <taxon>Bacilli</taxon>
        <taxon>Bacillales</taxon>
        <taxon>Sporolactobacillaceae</taxon>
        <taxon>Scopulibacillus</taxon>
    </lineage>
</organism>
<comment type="caution">
    <text evidence="5">The sequence shown here is derived from an EMBL/GenBank/DDBJ whole genome shotgun (WGS) entry which is preliminary data.</text>
</comment>
<protein>
    <submittedName>
        <fullName evidence="5">Regulatory LuxR family protein</fullName>
    </submittedName>
</protein>
<evidence type="ECO:0000256" key="1">
    <source>
        <dbReference type="ARBA" id="ARBA00023015"/>
    </source>
</evidence>